<dbReference type="InterPro" id="IPR029045">
    <property type="entry name" value="ClpP/crotonase-like_dom_sf"/>
</dbReference>
<dbReference type="Proteomes" id="UP000222106">
    <property type="component" value="Unassembled WGS sequence"/>
</dbReference>
<comment type="caution">
    <text evidence="2">The sequence shown here is derived from an EMBL/GenBank/DDBJ whole genome shotgun (WGS) entry which is preliminary data.</text>
</comment>
<organism evidence="2 3">
    <name type="scientific">Georgenia soli</name>
    <dbReference type="NCBI Taxonomy" id="638953"/>
    <lineage>
        <taxon>Bacteria</taxon>
        <taxon>Bacillati</taxon>
        <taxon>Actinomycetota</taxon>
        <taxon>Actinomycetes</taxon>
        <taxon>Micrococcales</taxon>
        <taxon>Bogoriellaceae</taxon>
        <taxon>Georgenia</taxon>
    </lineage>
</organism>
<dbReference type="OrthoDB" id="8452484at2"/>
<evidence type="ECO:0000313" key="3">
    <source>
        <dbReference type="Proteomes" id="UP000222106"/>
    </source>
</evidence>
<keyword evidence="3" id="KW-1185">Reference proteome</keyword>
<evidence type="ECO:0000256" key="1">
    <source>
        <dbReference type="ARBA" id="ARBA00005254"/>
    </source>
</evidence>
<sequence>MTTHEESGVRVEIFDRVATVTIDRPHVLNAVDDAAQTRLSEVWGELQENDDVWVVVLTGAGERSFCSGSDMSAGAQARSNLEFWAGANPDGYCGLTLRDSFTKPVIARVNGYALGGGMELVNGCDIVIAADSAVFGLVEPRVGRLAFDGTILMTRRMPYTTAMGMLLTGRKASAEEMRAAGLVNEVVPLAELDDAVDRWVQQILGCAPTSVRAIKEIARLTSHMPPRQAARQYLPSFDALFSSGNADEGVQAFREKRSPSWSYS</sequence>
<name>A0A2A9F3W9_9MICO</name>
<comment type="similarity">
    <text evidence="1">Belongs to the enoyl-CoA hydratase/isomerase family.</text>
</comment>
<dbReference type="PANTHER" id="PTHR42964">
    <property type="entry name" value="ENOYL-COA HYDRATASE"/>
    <property type="match status" value="1"/>
</dbReference>
<dbReference type="GO" id="GO:0003824">
    <property type="term" value="F:catalytic activity"/>
    <property type="evidence" value="ECO:0007669"/>
    <property type="project" value="UniProtKB-ARBA"/>
</dbReference>
<accession>A0A2A9F3W9</accession>
<dbReference type="RefSeq" id="WP_098481993.1">
    <property type="nucleotide sequence ID" value="NZ_PDJI01000001.1"/>
</dbReference>
<dbReference type="InterPro" id="IPR014748">
    <property type="entry name" value="Enoyl-CoA_hydra_C"/>
</dbReference>
<dbReference type="InterPro" id="IPR051683">
    <property type="entry name" value="Enoyl-CoA_Hydratase/Isomerase"/>
</dbReference>
<dbReference type="InterPro" id="IPR001753">
    <property type="entry name" value="Enoyl-CoA_hydra/iso"/>
</dbReference>
<dbReference type="SUPFAM" id="SSF52096">
    <property type="entry name" value="ClpP/crotonase"/>
    <property type="match status" value="1"/>
</dbReference>
<dbReference type="EMBL" id="PDJI01000001">
    <property type="protein sequence ID" value="PFG45109.1"/>
    <property type="molecule type" value="Genomic_DNA"/>
</dbReference>
<dbReference type="Gene3D" id="3.90.226.10">
    <property type="entry name" value="2-enoyl-CoA Hydratase, Chain A, domain 1"/>
    <property type="match status" value="1"/>
</dbReference>
<dbReference type="Pfam" id="PF00378">
    <property type="entry name" value="ECH_1"/>
    <property type="match status" value="1"/>
</dbReference>
<dbReference type="PANTHER" id="PTHR42964:SF1">
    <property type="entry name" value="POLYKETIDE BIOSYNTHESIS ENOYL-COA HYDRATASE PKSH-RELATED"/>
    <property type="match status" value="1"/>
</dbReference>
<protein>
    <submittedName>
        <fullName evidence="2">Crotonobetainyl-CoA hydratase</fullName>
    </submittedName>
</protein>
<evidence type="ECO:0000313" key="2">
    <source>
        <dbReference type="EMBL" id="PFG45109.1"/>
    </source>
</evidence>
<dbReference type="CDD" id="cd06558">
    <property type="entry name" value="crotonase-like"/>
    <property type="match status" value="1"/>
</dbReference>
<reference evidence="2 3" key="1">
    <citation type="submission" date="2017-10" db="EMBL/GenBank/DDBJ databases">
        <title>Sequencing the genomes of 1000 actinobacteria strains.</title>
        <authorList>
            <person name="Klenk H.-P."/>
        </authorList>
    </citation>
    <scope>NUCLEOTIDE SEQUENCE [LARGE SCALE GENOMIC DNA]</scope>
    <source>
        <strain evidence="2 3">DSM 21838</strain>
    </source>
</reference>
<dbReference type="AlphaFoldDB" id="A0A2A9F3W9"/>
<dbReference type="Gene3D" id="1.10.12.10">
    <property type="entry name" value="Lyase 2-enoyl-coa Hydratase, Chain A, domain 2"/>
    <property type="match status" value="1"/>
</dbReference>
<gene>
    <name evidence="2" type="ORF">ATJ97_0029</name>
</gene>
<proteinExistence type="inferred from homology"/>